<evidence type="ECO:0000256" key="6">
    <source>
        <dbReference type="RuleBase" id="RU003690"/>
    </source>
</evidence>
<keyword evidence="8" id="KW-0732">Signal</keyword>
<name>A0ABD0LHX8_9CAEN</name>
<keyword evidence="3 7" id="KW-0378">Hydrolase</keyword>
<dbReference type="PANTHER" id="PTHR10353:SF36">
    <property type="entry name" value="LP05116P"/>
    <property type="match status" value="1"/>
</dbReference>
<dbReference type="SUPFAM" id="SSF51445">
    <property type="entry name" value="(Trans)glycosidases"/>
    <property type="match status" value="2"/>
</dbReference>
<dbReference type="InterPro" id="IPR017853">
    <property type="entry name" value="GH"/>
</dbReference>
<evidence type="ECO:0000256" key="7">
    <source>
        <dbReference type="RuleBase" id="RU004468"/>
    </source>
</evidence>
<evidence type="ECO:0000313" key="9">
    <source>
        <dbReference type="EMBL" id="KAK7499144.1"/>
    </source>
</evidence>
<dbReference type="PANTHER" id="PTHR10353">
    <property type="entry name" value="GLYCOSYL HYDROLASE"/>
    <property type="match status" value="1"/>
</dbReference>
<dbReference type="Pfam" id="PF00232">
    <property type="entry name" value="Glyco_hydro_1"/>
    <property type="match status" value="3"/>
</dbReference>
<organism evidence="9 10">
    <name type="scientific">Batillaria attramentaria</name>
    <dbReference type="NCBI Taxonomy" id="370345"/>
    <lineage>
        <taxon>Eukaryota</taxon>
        <taxon>Metazoa</taxon>
        <taxon>Spiralia</taxon>
        <taxon>Lophotrochozoa</taxon>
        <taxon>Mollusca</taxon>
        <taxon>Gastropoda</taxon>
        <taxon>Caenogastropoda</taxon>
        <taxon>Sorbeoconcha</taxon>
        <taxon>Cerithioidea</taxon>
        <taxon>Batillariidae</taxon>
        <taxon>Batillaria</taxon>
    </lineage>
</organism>
<feature type="signal peptide" evidence="8">
    <location>
        <begin position="1"/>
        <end position="23"/>
    </location>
</feature>
<keyword evidence="10" id="KW-1185">Reference proteome</keyword>
<dbReference type="GO" id="GO:0016798">
    <property type="term" value="F:hydrolase activity, acting on glycosyl bonds"/>
    <property type="evidence" value="ECO:0007669"/>
    <property type="project" value="UniProtKB-KW"/>
</dbReference>
<sequence length="612" mass="69745">MYRPVRSVLPWVLLLTLYDVIRGTDDYGHDITLGRFPDDFAFGVSTSAYQVEGAWDKDGKGKSIWDTFVHEGGHVSDGSNGDSAAKSYEMFEKDVQLLVELGAGLKHYSDVIDELLKHNIQPVVTLYHWDLPQGLQDTGGWLSDSIIYRFRDYADVCFMTYGDRVKQWITFIEPFVISWMGHETGEFAPGIQQDNATYLVAHNIIRSHVTAYRLYHDKYKVTQKGQVGITLDSEWYEPKSESQSDLEASDRAFSFRLGLFADPLFKGDYPEKVRNLLQEKANRLGLQPPLQTFTEEEKTEKSGQKNTVGYCIVNVVPVHSGAVDFLGINHYKSLVVTQQTDTSDRFGFFRDQGIVFSTDYSYPSLAYREDMDPRGGEQRLMGFGMRNLLHHVHNTYNITVYVTENGFADCGTMKDQKRIIFLKEYTNNVLKAINDGCNVKGYFIWTLLDTFEWSAGYSLKFGLFYVDMGRDDRPRFPRASADFYSLLIKERGFTPAVMDFRAYPADRDEFLYDHFPDDFMWGTATSAYQVEGAWNEDGKGPSIWDTFAHQGRLADRQTGDVRVTVTTTSVRTCRCSKIWECSTTGSPLRGVVCYRTAPRTLSTCRACSTTII</sequence>
<evidence type="ECO:0000256" key="1">
    <source>
        <dbReference type="ARBA" id="ARBA00010838"/>
    </source>
</evidence>
<dbReference type="InterPro" id="IPR018120">
    <property type="entry name" value="Glyco_hydro_1_AS"/>
</dbReference>
<proteinExistence type="inferred from homology"/>
<dbReference type="Gene3D" id="3.20.20.80">
    <property type="entry name" value="Glycosidases"/>
    <property type="match status" value="2"/>
</dbReference>
<dbReference type="PROSITE" id="PS00572">
    <property type="entry name" value="GLYCOSYL_HYDROL_F1_1"/>
    <property type="match status" value="1"/>
</dbReference>
<dbReference type="PRINTS" id="PR00131">
    <property type="entry name" value="GLHYDRLASE1"/>
</dbReference>
<evidence type="ECO:0000313" key="10">
    <source>
        <dbReference type="Proteomes" id="UP001519460"/>
    </source>
</evidence>
<evidence type="ECO:0000256" key="3">
    <source>
        <dbReference type="ARBA" id="ARBA00022801"/>
    </source>
</evidence>
<feature type="chain" id="PRO_5044868779" description="beta-glucosidase" evidence="8">
    <location>
        <begin position="24"/>
        <end position="612"/>
    </location>
</feature>
<dbReference type="Proteomes" id="UP001519460">
    <property type="component" value="Unassembled WGS sequence"/>
</dbReference>
<dbReference type="InterPro" id="IPR033132">
    <property type="entry name" value="GH_1_N_CS"/>
</dbReference>
<evidence type="ECO:0000256" key="4">
    <source>
        <dbReference type="ARBA" id="ARBA00023295"/>
    </source>
</evidence>
<dbReference type="EC" id="3.2.1.21" evidence="2"/>
<evidence type="ECO:0000256" key="5">
    <source>
        <dbReference type="PROSITE-ProRule" id="PRU10055"/>
    </source>
</evidence>
<dbReference type="PROSITE" id="PS00653">
    <property type="entry name" value="GLYCOSYL_HYDROL_F1_2"/>
    <property type="match status" value="2"/>
</dbReference>
<gene>
    <name evidence="9" type="ORF">BaRGS_00009691</name>
</gene>
<comment type="caution">
    <text evidence="9">The sequence shown here is derived from an EMBL/GenBank/DDBJ whole genome shotgun (WGS) entry which is preliminary data.</text>
</comment>
<accession>A0ABD0LHX8</accession>
<protein>
    <recommendedName>
        <fullName evidence="2">beta-glucosidase</fullName>
        <ecNumber evidence="2">3.2.1.21</ecNumber>
    </recommendedName>
</protein>
<feature type="active site" description="Nucleophile" evidence="5">
    <location>
        <position position="404"/>
    </location>
</feature>
<evidence type="ECO:0000256" key="8">
    <source>
        <dbReference type="SAM" id="SignalP"/>
    </source>
</evidence>
<keyword evidence="4 7" id="KW-0326">Glycosidase</keyword>
<reference evidence="9 10" key="1">
    <citation type="journal article" date="2023" name="Sci. Data">
        <title>Genome assembly of the Korean intertidal mud-creeper Batillaria attramentaria.</title>
        <authorList>
            <person name="Patra A.K."/>
            <person name="Ho P.T."/>
            <person name="Jun S."/>
            <person name="Lee S.J."/>
            <person name="Kim Y."/>
            <person name="Won Y.J."/>
        </authorList>
    </citation>
    <scope>NUCLEOTIDE SEQUENCE [LARGE SCALE GENOMIC DNA]</scope>
    <source>
        <strain evidence="9">Wonlab-2016</strain>
    </source>
</reference>
<dbReference type="InterPro" id="IPR001360">
    <property type="entry name" value="Glyco_hydro_1"/>
</dbReference>
<evidence type="ECO:0000256" key="2">
    <source>
        <dbReference type="ARBA" id="ARBA00012744"/>
    </source>
</evidence>
<comment type="similarity">
    <text evidence="1 6">Belongs to the glycosyl hydrolase 1 family.</text>
</comment>
<dbReference type="AlphaFoldDB" id="A0ABD0LHX8"/>
<dbReference type="EMBL" id="JACVVK020000046">
    <property type="protein sequence ID" value="KAK7499144.1"/>
    <property type="molecule type" value="Genomic_DNA"/>
</dbReference>